<protein>
    <recommendedName>
        <fullName evidence="2">TIGR00725 family protein</fullName>
    </recommendedName>
</protein>
<dbReference type="Gene3D" id="3.40.50.450">
    <property type="match status" value="1"/>
</dbReference>
<comment type="caution">
    <text evidence="1">The sequence shown here is derived from an EMBL/GenBank/DDBJ whole genome shotgun (WGS) entry which is preliminary data.</text>
</comment>
<dbReference type="GO" id="GO:0005829">
    <property type="term" value="C:cytosol"/>
    <property type="evidence" value="ECO:0007669"/>
    <property type="project" value="TreeGrafter"/>
</dbReference>
<name>X1K413_9ZZZZ</name>
<dbReference type="PANTHER" id="PTHR43393">
    <property type="entry name" value="CYTOKININ RIBOSIDE 5'-MONOPHOSPHATE PHOSPHORIBOHYDROLASE"/>
    <property type="match status" value="1"/>
</dbReference>
<reference evidence="1" key="1">
    <citation type="journal article" date="2014" name="Front. Microbiol.">
        <title>High frequency of phylogenetically diverse reductive dehalogenase-homologous genes in deep subseafloor sedimentary metagenomes.</title>
        <authorList>
            <person name="Kawai M."/>
            <person name="Futagami T."/>
            <person name="Toyoda A."/>
            <person name="Takaki Y."/>
            <person name="Nishi S."/>
            <person name="Hori S."/>
            <person name="Arai W."/>
            <person name="Tsubouchi T."/>
            <person name="Morono Y."/>
            <person name="Uchiyama I."/>
            <person name="Ito T."/>
            <person name="Fujiyama A."/>
            <person name="Inagaki F."/>
            <person name="Takami H."/>
        </authorList>
    </citation>
    <scope>NUCLEOTIDE SEQUENCE</scope>
    <source>
        <strain evidence="1">Expedition CK06-06</strain>
    </source>
</reference>
<gene>
    <name evidence="1" type="ORF">S03H2_56039</name>
</gene>
<evidence type="ECO:0000313" key="1">
    <source>
        <dbReference type="EMBL" id="GAH84984.1"/>
    </source>
</evidence>
<dbReference type="AlphaFoldDB" id="X1K413"/>
<accession>X1K413</accession>
<proteinExistence type="predicted"/>
<dbReference type="InterPro" id="IPR052341">
    <property type="entry name" value="LOG_family_nucleotidases"/>
</dbReference>
<dbReference type="InterPro" id="IPR041164">
    <property type="entry name" value="LDcluster4"/>
</dbReference>
<organism evidence="1">
    <name type="scientific">marine sediment metagenome</name>
    <dbReference type="NCBI Taxonomy" id="412755"/>
    <lineage>
        <taxon>unclassified sequences</taxon>
        <taxon>metagenomes</taxon>
        <taxon>ecological metagenomes</taxon>
    </lineage>
</organism>
<evidence type="ECO:0008006" key="2">
    <source>
        <dbReference type="Google" id="ProtNLM"/>
    </source>
</evidence>
<dbReference type="EMBL" id="BARU01035835">
    <property type="protein sequence ID" value="GAH84984.1"/>
    <property type="molecule type" value="Genomic_DNA"/>
</dbReference>
<sequence length="156" mass="16633">MKIGVIGASHCNKKIARIAYQVGKEIARRKAILICGGLGGAMEEAARGAKKNKGLTIGILPGFSSSDANPYIDIPIVTGMDHGRNIIVVRSCDAIIAIGGREGTLSEIAFALKLRVPLIGIETWEIEGVIRAKDARSAVEKALQALKKEKKIVRCT</sequence>
<dbReference type="InterPro" id="IPR005268">
    <property type="entry name" value="CHP00725"/>
</dbReference>
<dbReference type="PANTHER" id="PTHR43393:SF3">
    <property type="entry name" value="LYSINE DECARBOXYLASE-LIKE PROTEIN"/>
    <property type="match status" value="1"/>
</dbReference>
<dbReference type="Pfam" id="PF18306">
    <property type="entry name" value="LDcluster4"/>
    <property type="match status" value="1"/>
</dbReference>
<dbReference type="NCBIfam" id="TIGR00725">
    <property type="entry name" value="TIGR00725 family protein"/>
    <property type="match status" value="1"/>
</dbReference>
<dbReference type="SUPFAM" id="SSF102405">
    <property type="entry name" value="MCP/YpsA-like"/>
    <property type="match status" value="1"/>
</dbReference>